<comment type="caution">
    <text evidence="1">The sequence shown here is derived from an EMBL/GenBank/DDBJ whole genome shotgun (WGS) entry which is preliminary data.</text>
</comment>
<reference evidence="1 2" key="1">
    <citation type="journal article" date="2022" name="Hortic Res">
        <title>A haplotype resolved chromosomal level avocado genome allows analysis of novel avocado genes.</title>
        <authorList>
            <person name="Nath O."/>
            <person name="Fletcher S.J."/>
            <person name="Hayward A."/>
            <person name="Shaw L.M."/>
            <person name="Masouleh A.K."/>
            <person name="Furtado A."/>
            <person name="Henry R.J."/>
            <person name="Mitter N."/>
        </authorList>
    </citation>
    <scope>NUCLEOTIDE SEQUENCE [LARGE SCALE GENOMIC DNA]</scope>
    <source>
        <strain evidence="2">cv. Hass</strain>
    </source>
</reference>
<protein>
    <submittedName>
        <fullName evidence="1">Uncharacterized protein</fullName>
    </submittedName>
</protein>
<keyword evidence="2" id="KW-1185">Reference proteome</keyword>
<proteinExistence type="predicted"/>
<evidence type="ECO:0000313" key="2">
    <source>
        <dbReference type="Proteomes" id="UP001234297"/>
    </source>
</evidence>
<name>A0ACC2LEN4_PERAE</name>
<dbReference type="EMBL" id="CM056816">
    <property type="protein sequence ID" value="KAJ8631891.1"/>
    <property type="molecule type" value="Genomic_DNA"/>
</dbReference>
<evidence type="ECO:0000313" key="1">
    <source>
        <dbReference type="EMBL" id="KAJ8631891.1"/>
    </source>
</evidence>
<accession>A0ACC2LEN4</accession>
<gene>
    <name evidence="1" type="ORF">MRB53_025227</name>
</gene>
<sequence length="160" mass="17479">MDAEASSFGLNDKPPHVLAATTEEEGGPSRPTWNPFCYAFGPYLPPSTSYAGTSQSQQRSSSSSSSLRAIVKKPLVARLTKDIVETYQICNPAFKYSEAINLKRFLTNPSVGVLNDGFDNANSDLILTVNFVLVNDSSQQRFVFVALSFMAIIFPSSKLQ</sequence>
<dbReference type="Proteomes" id="UP001234297">
    <property type="component" value="Chromosome 8"/>
</dbReference>
<organism evidence="1 2">
    <name type="scientific">Persea americana</name>
    <name type="common">Avocado</name>
    <dbReference type="NCBI Taxonomy" id="3435"/>
    <lineage>
        <taxon>Eukaryota</taxon>
        <taxon>Viridiplantae</taxon>
        <taxon>Streptophyta</taxon>
        <taxon>Embryophyta</taxon>
        <taxon>Tracheophyta</taxon>
        <taxon>Spermatophyta</taxon>
        <taxon>Magnoliopsida</taxon>
        <taxon>Magnoliidae</taxon>
        <taxon>Laurales</taxon>
        <taxon>Lauraceae</taxon>
        <taxon>Persea</taxon>
    </lineage>
</organism>